<name>A0A3B0YK70_9ZZZZ</name>
<dbReference type="PANTHER" id="PTHR36529">
    <property type="entry name" value="SLL1095 PROTEIN"/>
    <property type="match status" value="1"/>
</dbReference>
<sequence>MTTNSNSTNPSRIVIFCKAPVAGSCKTRLAQHYGHRGAAGIARRLLNLTVDKIMCDIDINAGTDIELCCAPTLAHPAFLSLKKRYFNQSLLFNVQSNGGLGERMFHAAKRVLKYRSHVIILGTDCPAMTSRYIMDALEKLKAGCDAVIGPASDGGYVLIGLRVADIRLFQNVSWGTSRVLQQTLRNCQRLNIKPVILSELNDIDYASDWLAWKHDCIREN</sequence>
<dbReference type="Gene3D" id="3.90.550.10">
    <property type="entry name" value="Spore Coat Polysaccharide Biosynthesis Protein SpsA, Chain A"/>
    <property type="match status" value="1"/>
</dbReference>
<dbReference type="InterPro" id="IPR029044">
    <property type="entry name" value="Nucleotide-diphossugar_trans"/>
</dbReference>
<dbReference type="AlphaFoldDB" id="A0A3B0YK70"/>
<keyword evidence="1" id="KW-0808">Transferase</keyword>
<protein>
    <submittedName>
        <fullName evidence="1">Glycosyltransferase</fullName>
        <ecNumber evidence="1">2.4.1.-</ecNumber>
    </submittedName>
</protein>
<dbReference type="Pfam" id="PF09837">
    <property type="entry name" value="DUF2064"/>
    <property type="match status" value="1"/>
</dbReference>
<evidence type="ECO:0000313" key="1">
    <source>
        <dbReference type="EMBL" id="VAW77120.1"/>
    </source>
</evidence>
<dbReference type="NCBIfam" id="TIGR04282">
    <property type="entry name" value="glyco_like_cofC"/>
    <property type="match status" value="1"/>
</dbReference>
<keyword evidence="1" id="KW-0328">Glycosyltransferase</keyword>
<gene>
    <name evidence="1" type="ORF">MNBD_GAMMA12-252</name>
</gene>
<dbReference type="GO" id="GO:0016757">
    <property type="term" value="F:glycosyltransferase activity"/>
    <property type="evidence" value="ECO:0007669"/>
    <property type="project" value="UniProtKB-KW"/>
</dbReference>
<organism evidence="1">
    <name type="scientific">hydrothermal vent metagenome</name>
    <dbReference type="NCBI Taxonomy" id="652676"/>
    <lineage>
        <taxon>unclassified sequences</taxon>
        <taxon>metagenomes</taxon>
        <taxon>ecological metagenomes</taxon>
    </lineage>
</organism>
<proteinExistence type="predicted"/>
<dbReference type="SUPFAM" id="SSF53448">
    <property type="entry name" value="Nucleotide-diphospho-sugar transferases"/>
    <property type="match status" value="1"/>
</dbReference>
<reference evidence="1" key="1">
    <citation type="submission" date="2018-06" db="EMBL/GenBank/DDBJ databases">
        <authorList>
            <person name="Zhirakovskaya E."/>
        </authorList>
    </citation>
    <scope>NUCLEOTIDE SEQUENCE</scope>
</reference>
<dbReference type="EC" id="2.4.1.-" evidence="1"/>
<dbReference type="EMBL" id="UOFL01000118">
    <property type="protein sequence ID" value="VAW77120.1"/>
    <property type="molecule type" value="Genomic_DNA"/>
</dbReference>
<dbReference type="PANTHER" id="PTHR36529:SF1">
    <property type="entry name" value="GLYCOSYLTRANSFERASE"/>
    <property type="match status" value="1"/>
</dbReference>
<accession>A0A3B0YK70</accession>
<dbReference type="InterPro" id="IPR018641">
    <property type="entry name" value="Trfase_1_rSAM/seldom-assoc"/>
</dbReference>